<proteinExistence type="predicted"/>
<name>A0A0F7SCL1_9BASI</name>
<dbReference type="Proteomes" id="UP000242770">
    <property type="component" value="Unassembled WGS sequence"/>
</dbReference>
<protein>
    <recommendedName>
        <fullName evidence="4">F-box domain-containing protein</fullName>
    </recommendedName>
</protein>
<gene>
    <name evidence="2" type="primary">SSCI58520.1</name>
</gene>
<evidence type="ECO:0000313" key="3">
    <source>
        <dbReference type="Proteomes" id="UP000242770"/>
    </source>
</evidence>
<keyword evidence="3" id="KW-1185">Reference proteome</keyword>
<evidence type="ECO:0000256" key="1">
    <source>
        <dbReference type="SAM" id="MobiDB-lite"/>
    </source>
</evidence>
<dbReference type="EMBL" id="CCFA01003522">
    <property type="protein sequence ID" value="CDW98588.1"/>
    <property type="molecule type" value="Genomic_DNA"/>
</dbReference>
<evidence type="ECO:0008006" key="4">
    <source>
        <dbReference type="Google" id="ProtNLM"/>
    </source>
</evidence>
<accession>A0A0F7SCL1</accession>
<reference evidence="3" key="1">
    <citation type="submission" date="2014-06" db="EMBL/GenBank/DDBJ databases">
        <authorList>
            <person name="Berkman P.J."/>
        </authorList>
    </citation>
    <scope>NUCLEOTIDE SEQUENCE [LARGE SCALE GENOMIC DNA]</scope>
</reference>
<organism evidence="2 3">
    <name type="scientific">Sporisorium scitamineum</name>
    <dbReference type="NCBI Taxonomy" id="49012"/>
    <lineage>
        <taxon>Eukaryota</taxon>
        <taxon>Fungi</taxon>
        <taxon>Dikarya</taxon>
        <taxon>Basidiomycota</taxon>
        <taxon>Ustilaginomycotina</taxon>
        <taxon>Ustilaginomycetes</taxon>
        <taxon>Ustilaginales</taxon>
        <taxon>Ustilaginaceae</taxon>
        <taxon>Sporisorium</taxon>
    </lineage>
</organism>
<dbReference type="AlphaFoldDB" id="A0A0F7SCL1"/>
<sequence length="184" mass="20360">MTGTSPNRVGPPNRDAGPPGIPSAACDEEQVAVVPAWLTLPPEIWERILTNIALQALYRAPYLSTLAKVNQFVENMCQNDRGALVPETSPSTAIVEEAISAGLSPRSKLQCMRFSETPAETLDEFREFIAFRARPMQPMYFDYVNEAQHALYDLAINSGNLPNLRLLIVEADSVHLVQPLKLLK</sequence>
<feature type="region of interest" description="Disordered" evidence="1">
    <location>
        <begin position="1"/>
        <end position="23"/>
    </location>
</feature>
<evidence type="ECO:0000313" key="2">
    <source>
        <dbReference type="EMBL" id="CDW98588.1"/>
    </source>
</evidence>